<dbReference type="Proteomes" id="UP000245884">
    <property type="component" value="Unassembled WGS sequence"/>
</dbReference>
<keyword evidence="5" id="KW-1185">Reference proteome</keyword>
<dbReference type="Pfam" id="PF01126">
    <property type="entry name" value="Heme_oxygenase"/>
    <property type="match status" value="1"/>
</dbReference>
<name>A0A316V5H3_9BASI</name>
<dbReference type="GO" id="GO:0004392">
    <property type="term" value="F:heme oxygenase (decyclizing) activity"/>
    <property type="evidence" value="ECO:0007669"/>
    <property type="project" value="InterPro"/>
</dbReference>
<dbReference type="Gene3D" id="1.20.910.10">
    <property type="entry name" value="Heme oxygenase-like"/>
    <property type="match status" value="1"/>
</dbReference>
<accession>A0A316V5H3</accession>
<dbReference type="STRING" id="1569628.A0A316V5H3"/>
<dbReference type="GO" id="GO:0006788">
    <property type="term" value="P:heme oxidation"/>
    <property type="evidence" value="ECO:0007669"/>
    <property type="project" value="InterPro"/>
</dbReference>
<keyword evidence="1" id="KW-0349">Heme</keyword>
<keyword evidence="3" id="KW-0408">Iron</keyword>
<dbReference type="InterPro" id="IPR002051">
    <property type="entry name" value="Haem_Oase"/>
</dbReference>
<evidence type="ECO:0000256" key="2">
    <source>
        <dbReference type="ARBA" id="ARBA00022723"/>
    </source>
</evidence>
<dbReference type="GO" id="GO:0046872">
    <property type="term" value="F:metal ion binding"/>
    <property type="evidence" value="ECO:0007669"/>
    <property type="project" value="UniProtKB-KW"/>
</dbReference>
<dbReference type="InterPro" id="IPR016053">
    <property type="entry name" value="Haem_Oase-like"/>
</dbReference>
<dbReference type="RefSeq" id="XP_025365277.1">
    <property type="nucleotide sequence ID" value="XM_025507987.1"/>
</dbReference>
<dbReference type="PANTHER" id="PTHR10720:SF0">
    <property type="entry name" value="HEME OXYGENASE"/>
    <property type="match status" value="1"/>
</dbReference>
<evidence type="ECO:0000256" key="1">
    <source>
        <dbReference type="ARBA" id="ARBA00022617"/>
    </source>
</evidence>
<reference evidence="4 5" key="1">
    <citation type="journal article" date="2018" name="Mol. Biol. Evol.">
        <title>Broad Genomic Sampling Reveals a Smut Pathogenic Ancestry of the Fungal Clade Ustilaginomycotina.</title>
        <authorList>
            <person name="Kijpornyongpan T."/>
            <person name="Mondo S.J."/>
            <person name="Barry K."/>
            <person name="Sandor L."/>
            <person name="Lee J."/>
            <person name="Lipzen A."/>
            <person name="Pangilinan J."/>
            <person name="LaButti K."/>
            <person name="Hainaut M."/>
            <person name="Henrissat B."/>
            <person name="Grigoriev I.V."/>
            <person name="Spatafora J.W."/>
            <person name="Aime M.C."/>
        </authorList>
    </citation>
    <scope>NUCLEOTIDE SEQUENCE [LARGE SCALE GENOMIC DNA]</scope>
    <source>
        <strain evidence="4 5">MCA 5214</strain>
    </source>
</reference>
<dbReference type="AlphaFoldDB" id="A0A316V5H3"/>
<evidence type="ECO:0000313" key="5">
    <source>
        <dbReference type="Proteomes" id="UP000245884"/>
    </source>
</evidence>
<dbReference type="SUPFAM" id="SSF48613">
    <property type="entry name" value="Heme oxygenase-like"/>
    <property type="match status" value="1"/>
</dbReference>
<evidence type="ECO:0000256" key="3">
    <source>
        <dbReference type="ARBA" id="ARBA00023004"/>
    </source>
</evidence>
<dbReference type="PANTHER" id="PTHR10720">
    <property type="entry name" value="HEME OXYGENASE"/>
    <property type="match status" value="1"/>
</dbReference>
<keyword evidence="2" id="KW-0479">Metal-binding</keyword>
<gene>
    <name evidence="4" type="ORF">BDZ90DRAFT_257735</name>
</gene>
<organism evidence="4 5">
    <name type="scientific">Jaminaea rosea</name>
    <dbReference type="NCBI Taxonomy" id="1569628"/>
    <lineage>
        <taxon>Eukaryota</taxon>
        <taxon>Fungi</taxon>
        <taxon>Dikarya</taxon>
        <taxon>Basidiomycota</taxon>
        <taxon>Ustilaginomycotina</taxon>
        <taxon>Exobasidiomycetes</taxon>
        <taxon>Microstromatales</taxon>
        <taxon>Microstromatales incertae sedis</taxon>
        <taxon>Jaminaea</taxon>
    </lineage>
</organism>
<dbReference type="CDD" id="cd19165">
    <property type="entry name" value="HemeO"/>
    <property type="match status" value="1"/>
</dbReference>
<proteinExistence type="predicted"/>
<dbReference type="InterPro" id="IPR016084">
    <property type="entry name" value="Haem_Oase-like_multi-hlx"/>
</dbReference>
<dbReference type="OrthoDB" id="652091at2759"/>
<dbReference type="GeneID" id="37029810"/>
<evidence type="ECO:0000313" key="4">
    <source>
        <dbReference type="EMBL" id="PWN30665.1"/>
    </source>
</evidence>
<protein>
    <submittedName>
        <fullName evidence="4">Heme oxygenase-like protein</fullName>
    </submittedName>
</protein>
<sequence>MPCPFARLAAFASPIDIAAAKVYHQQNNLYSDNGASSSKPVASSSASFPPLSEYLKHATAKAHREVESSQGVRQLMGFASSSSSSSDFTFSRLDYVRWMIMLACIYAALEASLTSAGNKAAEMAPALAPLYASRPASAPCRTLLNHLARFDATMADIEVHLRVLQSSEANEEGAGLSLSEIVDVLDDDDSEASAELRLSIAPVLSLLQSSPSSSKLQDDHLRLLHPAQALATAQYVRRLTDIAGIGGEPDLLLAHSYVRYLGDLSGGQHIKRRIEKLFPLPAAPSPSTGGFDFYDFPCPTSDEDLSAGAWHRELKDRFRDAMDASVSASAGMDRTKMMRAQGREARLAFELNKDLFESLVGNKPATILPELGSESEWSEEEADELLATIPPAIQQPISGGKSTTIPGIGAKQLLALSSMTAAPHTAVLPLVCSALVVAVLARGVVAVAAAATA</sequence>
<dbReference type="EMBL" id="KZ819662">
    <property type="protein sequence ID" value="PWN30665.1"/>
    <property type="molecule type" value="Genomic_DNA"/>
</dbReference>